<dbReference type="Gene3D" id="1.20.890.10">
    <property type="entry name" value="cAMP-dependent protein kinase regulatory subunit, dimerization-anchoring domain"/>
    <property type="match status" value="1"/>
</dbReference>
<organism evidence="2 3">
    <name type="scientific">Taphrina deformans (strain PYCC 5710 / ATCC 11124 / CBS 356.35 / IMI 108563 / JCM 9778 / NBRC 8474)</name>
    <name type="common">Peach leaf curl fungus</name>
    <name type="synonym">Lalaria deformans</name>
    <dbReference type="NCBI Taxonomy" id="1097556"/>
    <lineage>
        <taxon>Eukaryota</taxon>
        <taxon>Fungi</taxon>
        <taxon>Dikarya</taxon>
        <taxon>Ascomycota</taxon>
        <taxon>Taphrinomycotina</taxon>
        <taxon>Taphrinomycetes</taxon>
        <taxon>Taphrinales</taxon>
        <taxon>Taphrinaceae</taxon>
        <taxon>Taphrina</taxon>
    </lineage>
</organism>
<feature type="compositionally biased region" description="Polar residues" evidence="1">
    <location>
        <begin position="150"/>
        <end position="160"/>
    </location>
</feature>
<reference evidence="2 3" key="1">
    <citation type="journal article" date="2013" name="MBio">
        <title>Genome sequencing of the plant pathogen Taphrina deformans, the causal agent of peach leaf curl.</title>
        <authorList>
            <person name="Cisse O.H."/>
            <person name="Almeida J.M.G.C.F."/>
            <person name="Fonseca A."/>
            <person name="Kumar A.A."/>
            <person name="Salojaervi J."/>
            <person name="Overmyer K."/>
            <person name="Hauser P.M."/>
            <person name="Pagni M."/>
        </authorList>
    </citation>
    <scope>NUCLEOTIDE SEQUENCE [LARGE SCALE GENOMIC DNA]</scope>
    <source>
        <strain evidence="3">PYCC 5710 / ATCC 11124 / CBS 356.35 / IMI 108563 / JCM 9778 / NBRC 8474</strain>
    </source>
</reference>
<keyword evidence="3" id="KW-1185">Reference proteome</keyword>
<protein>
    <submittedName>
        <fullName evidence="2">Uncharacterized protein</fullName>
    </submittedName>
</protein>
<evidence type="ECO:0000256" key="1">
    <source>
        <dbReference type="SAM" id="MobiDB-lite"/>
    </source>
</evidence>
<proteinExistence type="predicted"/>
<sequence>MSAEAIDDTGLPSSTDQEQQDSIMQDDHDHAEPGQGEANAQSDQIEHSTDQKALLEGTRQGLLDTDMTGSTGRVGSTSEENTLSISNDQENLPGESTGVGASKLPEALEHTNETKPSQPDVSATENRNAVTEKASHVTNTIPHTIPDPAEQSTGHETTGSTSIAEVITSKIQSRPASRATSVMAHNNGDSSTTGAPTRVYLKEQVNDYLLEGMRWLALTRPDNGLLALGNYLCSADSWRNRSGNDHRIAADFHRYWLQFQTWKGKEGQDKTETDFIATL</sequence>
<evidence type="ECO:0000313" key="3">
    <source>
        <dbReference type="Proteomes" id="UP000013776"/>
    </source>
</evidence>
<dbReference type="EMBL" id="CAHR02000055">
    <property type="protein sequence ID" value="CCG81680.1"/>
    <property type="molecule type" value="Genomic_DNA"/>
</dbReference>
<feature type="region of interest" description="Disordered" evidence="1">
    <location>
        <begin position="1"/>
        <end position="160"/>
    </location>
</feature>
<feature type="compositionally biased region" description="Polar residues" evidence="1">
    <location>
        <begin position="114"/>
        <end position="129"/>
    </location>
</feature>
<dbReference type="AlphaFoldDB" id="R4X8K5"/>
<feature type="compositionally biased region" description="Polar residues" evidence="1">
    <location>
        <begin position="67"/>
        <end position="90"/>
    </location>
</feature>
<accession>R4X8K5</accession>
<feature type="region of interest" description="Disordered" evidence="1">
    <location>
        <begin position="172"/>
        <end position="195"/>
    </location>
</feature>
<comment type="caution">
    <text evidence="2">The sequence shown here is derived from an EMBL/GenBank/DDBJ whole genome shotgun (WGS) entry which is preliminary data.</text>
</comment>
<evidence type="ECO:0000313" key="2">
    <source>
        <dbReference type="EMBL" id="CCG81680.1"/>
    </source>
</evidence>
<dbReference type="Proteomes" id="UP000013776">
    <property type="component" value="Unassembled WGS sequence"/>
</dbReference>
<feature type="compositionally biased region" description="Polar residues" evidence="1">
    <location>
        <begin position="11"/>
        <end position="23"/>
    </location>
</feature>
<name>R4X8K5_TAPDE</name>
<gene>
    <name evidence="2" type="ORF">TAPDE_001496</name>
</gene>
<dbReference type="OrthoDB" id="417678at2759"/>
<dbReference type="Pfam" id="PF05186">
    <property type="entry name" value="Dpy-30"/>
    <property type="match status" value="1"/>
</dbReference>
<dbReference type="InterPro" id="IPR007858">
    <property type="entry name" value="Dpy-30_motif"/>
</dbReference>